<evidence type="ECO:0000313" key="11">
    <source>
        <dbReference type="Proteomes" id="UP000469559"/>
    </source>
</evidence>
<dbReference type="PROSITE" id="PS50922">
    <property type="entry name" value="TLC"/>
    <property type="match status" value="1"/>
</dbReference>
<evidence type="ECO:0000256" key="4">
    <source>
        <dbReference type="ARBA" id="ARBA00022989"/>
    </source>
</evidence>
<reference evidence="10 11" key="1">
    <citation type="submission" date="2018-05" db="EMBL/GenBank/DDBJ databases">
        <title>Whole genome sequencing for identification of molecular markers to develop diagnostic detection tools for the regulated plant pathogen Lachnellula willkommii.</title>
        <authorList>
            <person name="Giroux E."/>
            <person name="Bilodeau G."/>
        </authorList>
    </citation>
    <scope>NUCLEOTIDE SEQUENCE [LARGE SCALE GENOMIC DNA]</scope>
    <source>
        <strain evidence="10 11">CBS 203.66</strain>
    </source>
</reference>
<name>A0A8T9B7Q9_9HELO</name>
<comment type="similarity">
    <text evidence="2">Belongs to the sphingosine N-acyltransferase family.</text>
</comment>
<dbReference type="GO" id="GO:0016020">
    <property type="term" value="C:membrane"/>
    <property type="evidence" value="ECO:0007669"/>
    <property type="project" value="UniProtKB-SubCell"/>
</dbReference>
<feature type="compositionally biased region" description="Polar residues" evidence="7">
    <location>
        <begin position="1"/>
        <end position="18"/>
    </location>
</feature>
<evidence type="ECO:0000259" key="9">
    <source>
        <dbReference type="PROSITE" id="PS50922"/>
    </source>
</evidence>
<accession>A0A8T9B7Q9</accession>
<keyword evidence="4 8" id="KW-1133">Transmembrane helix</keyword>
<evidence type="ECO:0000256" key="6">
    <source>
        <dbReference type="PROSITE-ProRule" id="PRU00205"/>
    </source>
</evidence>
<feature type="transmembrane region" description="Helical" evidence="8">
    <location>
        <begin position="132"/>
        <end position="151"/>
    </location>
</feature>
<feature type="domain" description="TLC" evidence="9">
    <location>
        <begin position="127"/>
        <end position="364"/>
    </location>
</feature>
<feature type="region of interest" description="Disordered" evidence="7">
    <location>
        <begin position="1"/>
        <end position="24"/>
    </location>
</feature>
<dbReference type="InterPro" id="IPR006634">
    <property type="entry name" value="TLC-dom"/>
</dbReference>
<keyword evidence="5 6" id="KW-0472">Membrane</keyword>
<feature type="transmembrane region" description="Helical" evidence="8">
    <location>
        <begin position="202"/>
        <end position="221"/>
    </location>
</feature>
<dbReference type="AlphaFoldDB" id="A0A8T9B7Q9"/>
<evidence type="ECO:0000256" key="8">
    <source>
        <dbReference type="SAM" id="Phobius"/>
    </source>
</evidence>
<sequence>MMQVNSSQNWRPSTQSTRKGLGPKKDDSFRKHMAGWLFDNQIGISFSLIAMLFVTHICMARARPYTSRFFNLSYYNSYTGKYAAGHDDFFFISFCIVLFAGIRAAFMKYVLVPLATVSGTTTRKNVTKFSEQGWIFTYYTIFCPLGMYIYYKSPYFLNMEELWTSWPQRELNGLTKAYILAEGAYYVKEIVVLHIQGRRKDYWEMMGHHVVTVGLIYVSYAYHQTRVGHLILMLMDFIDLVLPLAKCLKYLGFTTLCDIMFGVFVVSWLFTRHVFYLLTCWSVYSDLPRLIAPACYKGTADQLEGPLPLPNGWSHLLEPFRDLAGTVCFNNNMMFGFLCFLLFIQILQIMWSISIFRIVVRVLQGNNAEDVRSDIEEEEEKEQQEDILDYNETKPLEKEEFGGENTVLTGRDRRTSIKGTATGVSFPGQNRRKQFLNRMRM</sequence>
<keyword evidence="11" id="KW-1185">Reference proteome</keyword>
<dbReference type="SMART" id="SM00724">
    <property type="entry name" value="TLC"/>
    <property type="match status" value="1"/>
</dbReference>
<dbReference type="PANTHER" id="PTHR12560">
    <property type="entry name" value="LONGEVITY ASSURANCE FACTOR 1 LAG1"/>
    <property type="match status" value="1"/>
</dbReference>
<evidence type="ECO:0000313" key="10">
    <source>
        <dbReference type="EMBL" id="TVY15998.1"/>
    </source>
</evidence>
<dbReference type="GO" id="GO:0046513">
    <property type="term" value="P:ceramide biosynthetic process"/>
    <property type="evidence" value="ECO:0007669"/>
    <property type="project" value="InterPro"/>
</dbReference>
<evidence type="ECO:0000256" key="1">
    <source>
        <dbReference type="ARBA" id="ARBA00004141"/>
    </source>
</evidence>
<proteinExistence type="inferred from homology"/>
<dbReference type="Proteomes" id="UP000469559">
    <property type="component" value="Unassembled WGS sequence"/>
</dbReference>
<dbReference type="InterPro" id="IPR016439">
    <property type="entry name" value="Lag1/Lac1-like"/>
</dbReference>
<dbReference type="PANTHER" id="PTHR12560:SF0">
    <property type="entry name" value="LD18904P"/>
    <property type="match status" value="1"/>
</dbReference>
<feature type="transmembrane region" description="Helical" evidence="8">
    <location>
        <begin position="42"/>
        <end position="60"/>
    </location>
</feature>
<feature type="transmembrane region" description="Helical" evidence="8">
    <location>
        <begin position="333"/>
        <end position="356"/>
    </location>
</feature>
<evidence type="ECO:0000256" key="7">
    <source>
        <dbReference type="SAM" id="MobiDB-lite"/>
    </source>
</evidence>
<comment type="subcellular location">
    <subcellularLocation>
        <location evidence="1">Membrane</location>
        <topology evidence="1">Multi-pass membrane protein</topology>
    </subcellularLocation>
</comment>
<keyword evidence="3 6" id="KW-0812">Transmembrane</keyword>
<comment type="caution">
    <text evidence="10">The sequence shown here is derived from an EMBL/GenBank/DDBJ whole genome shotgun (WGS) entry which is preliminary data.</text>
</comment>
<dbReference type="Pfam" id="PF03798">
    <property type="entry name" value="TRAM_LAG1_CLN8"/>
    <property type="match status" value="1"/>
</dbReference>
<evidence type="ECO:0000256" key="2">
    <source>
        <dbReference type="ARBA" id="ARBA00009808"/>
    </source>
</evidence>
<dbReference type="EMBL" id="QGMF01000424">
    <property type="protein sequence ID" value="TVY15998.1"/>
    <property type="molecule type" value="Genomic_DNA"/>
</dbReference>
<feature type="transmembrane region" description="Helical" evidence="8">
    <location>
        <begin position="89"/>
        <end position="112"/>
    </location>
</feature>
<dbReference type="GO" id="GO:0050291">
    <property type="term" value="F:sphingosine N-acyltransferase activity"/>
    <property type="evidence" value="ECO:0007669"/>
    <property type="project" value="InterPro"/>
</dbReference>
<organism evidence="10 11">
    <name type="scientific">Lachnellula arida</name>
    <dbReference type="NCBI Taxonomy" id="1316785"/>
    <lineage>
        <taxon>Eukaryota</taxon>
        <taxon>Fungi</taxon>
        <taxon>Dikarya</taxon>
        <taxon>Ascomycota</taxon>
        <taxon>Pezizomycotina</taxon>
        <taxon>Leotiomycetes</taxon>
        <taxon>Helotiales</taxon>
        <taxon>Lachnaceae</taxon>
        <taxon>Lachnellula</taxon>
    </lineage>
</organism>
<protein>
    <submittedName>
        <fullName evidence="10">Sphingosine N-acyltransferase-like protein FUM18</fullName>
    </submittedName>
</protein>
<gene>
    <name evidence="10" type="primary">FUM18_1</name>
    <name evidence="10" type="ORF">LARI1_G005714</name>
</gene>
<evidence type="ECO:0000256" key="3">
    <source>
        <dbReference type="ARBA" id="ARBA00022692"/>
    </source>
</evidence>
<evidence type="ECO:0000256" key="5">
    <source>
        <dbReference type="ARBA" id="ARBA00023136"/>
    </source>
</evidence>
<dbReference type="OrthoDB" id="537032at2759"/>
<feature type="transmembrane region" description="Helical" evidence="8">
    <location>
        <begin position="250"/>
        <end position="270"/>
    </location>
</feature>